<dbReference type="InterPro" id="IPR006580">
    <property type="entry name" value="Znf_TTF"/>
</dbReference>
<evidence type="ECO:0000313" key="2">
    <source>
        <dbReference type="EMBL" id="VDI46421.1"/>
    </source>
</evidence>
<dbReference type="AlphaFoldDB" id="A0A8B6FAZ1"/>
<evidence type="ECO:0000313" key="3">
    <source>
        <dbReference type="Proteomes" id="UP000596742"/>
    </source>
</evidence>
<keyword evidence="3" id="KW-1185">Reference proteome</keyword>
<dbReference type="InterPro" id="IPR057456">
    <property type="entry name" value="Znf_C17orf113"/>
</dbReference>
<dbReference type="Pfam" id="PF25431">
    <property type="entry name" value="zf-C17orf113"/>
    <property type="match status" value="1"/>
</dbReference>
<dbReference type="InterPro" id="IPR012337">
    <property type="entry name" value="RNaseH-like_sf"/>
</dbReference>
<feature type="domain" description="TTF-type" evidence="1">
    <location>
        <begin position="18"/>
        <end position="98"/>
    </location>
</feature>
<dbReference type="PANTHER" id="PTHR46880:SF5">
    <property type="entry name" value="DUF4371 DOMAIN-CONTAINING PROTEIN"/>
    <property type="match status" value="1"/>
</dbReference>
<accession>A0A8B6FAZ1</accession>
<gene>
    <name evidence="2" type="ORF">MGAL_10B047835</name>
</gene>
<dbReference type="PANTHER" id="PTHR46880">
    <property type="entry name" value="RAS-ASSOCIATING DOMAIN-CONTAINING PROTEIN"/>
    <property type="match status" value="1"/>
</dbReference>
<protein>
    <recommendedName>
        <fullName evidence="1">TTF-type domain-containing protein</fullName>
    </recommendedName>
</protein>
<sequence>MNKRKRDSSDENQKPAKNARSFNAKWLQLFAWLTFDSIRNAMFCTICQKHKKKNNFVYPGASNFRKSSLVDHASSNDHVQALKSDEAAKDNKLKTMVEKVYEKTDDAMTTLFRNAYYIAKENLPIDKYQSLNELSKMNGAPITSTMYQEDTACSEFIKIISSQIEQTVLQDVKDSPAFSIMIDESTDLSTQKHLILYLSYLKDAKLTITYSKLINLTACDSVAITSQLIAYLQANDVDLSKMYGMGSDGAAVMIGKHTGVSQLLKENSPYLIEMHCVAHRLALACVDLSKEIPEIKFVESIIKTVYTYFKRSPSNLSELRTWQTILDDPQLNPLDVHKVRWLSMGHALDNLRRSLVSIVHMVSDQGDSDIVASSMVHHMTSYKFLFLLHFLSDIFSKINILTEYLTDEPSFEPLLSQFILTTSEQDNFKGIDFSRSPRDATLPDKVVHLVSTLTDNIKDRFPDSKIFEAFTIFEPASFPVNISDLPNYGTSQMSTLTSHYTSFDEDSTLQEWSTIKYIIFNNFRHLSPAELLTEVTPMKEQFVNIVNLIEIASVLPVSSVECERGFSRQNLIKTKLRCKTSTDTLDQLMRIGLVGVPVKDFDPKPALRQWQSNRQRQVYQSNKQNAFS</sequence>
<evidence type="ECO:0000259" key="1">
    <source>
        <dbReference type="SMART" id="SM00597"/>
    </source>
</evidence>
<dbReference type="SMART" id="SM00597">
    <property type="entry name" value="ZnF_TTF"/>
    <property type="match status" value="1"/>
</dbReference>
<reference evidence="2" key="1">
    <citation type="submission" date="2018-11" db="EMBL/GenBank/DDBJ databases">
        <authorList>
            <person name="Alioto T."/>
            <person name="Alioto T."/>
        </authorList>
    </citation>
    <scope>NUCLEOTIDE SEQUENCE</scope>
</reference>
<comment type="caution">
    <text evidence="2">The sequence shown here is derived from an EMBL/GenBank/DDBJ whole genome shotgun (WGS) entry which is preliminary data.</text>
</comment>
<dbReference type="Proteomes" id="UP000596742">
    <property type="component" value="Unassembled WGS sequence"/>
</dbReference>
<dbReference type="SUPFAM" id="SSF53098">
    <property type="entry name" value="Ribonuclease H-like"/>
    <property type="match status" value="1"/>
</dbReference>
<dbReference type="EMBL" id="UYJE01006492">
    <property type="protein sequence ID" value="VDI46421.1"/>
    <property type="molecule type" value="Genomic_DNA"/>
</dbReference>
<organism evidence="2 3">
    <name type="scientific">Mytilus galloprovincialis</name>
    <name type="common">Mediterranean mussel</name>
    <dbReference type="NCBI Taxonomy" id="29158"/>
    <lineage>
        <taxon>Eukaryota</taxon>
        <taxon>Metazoa</taxon>
        <taxon>Spiralia</taxon>
        <taxon>Lophotrochozoa</taxon>
        <taxon>Mollusca</taxon>
        <taxon>Bivalvia</taxon>
        <taxon>Autobranchia</taxon>
        <taxon>Pteriomorphia</taxon>
        <taxon>Mytilida</taxon>
        <taxon>Mytiloidea</taxon>
        <taxon>Mytilidae</taxon>
        <taxon>Mytilinae</taxon>
        <taxon>Mytilus</taxon>
    </lineage>
</organism>
<name>A0A8B6FAZ1_MYTGA</name>
<proteinExistence type="predicted"/>
<dbReference type="OrthoDB" id="10000786at2759"/>